<reference evidence="1" key="1">
    <citation type="submission" date="2009-07" db="EMBL/GenBank/DDBJ databases">
        <authorList>
            <person name="Weinstock G."/>
            <person name="Sodergren E."/>
            <person name="Clifton S."/>
            <person name="Fulton L."/>
            <person name="Fulton B."/>
            <person name="Courtney L."/>
            <person name="Fronick C."/>
            <person name="Harrison M."/>
            <person name="Strong C."/>
            <person name="Farmer C."/>
            <person name="Delahaunty K."/>
            <person name="Markovic C."/>
            <person name="Hall O."/>
            <person name="Minx P."/>
            <person name="Tomlinson C."/>
            <person name="Mitreva M."/>
            <person name="Nelson J."/>
            <person name="Hou S."/>
            <person name="Wollam A."/>
            <person name="Pepin K.H."/>
            <person name="Johnson M."/>
            <person name="Bhonagiri V."/>
            <person name="Nash W.E."/>
            <person name="Warren W."/>
            <person name="Chinwalla A."/>
            <person name="Mardis E.R."/>
            <person name="Wilson R.K."/>
        </authorList>
    </citation>
    <scope>NUCLEOTIDE SEQUENCE [LARGE SCALE GENOMIC DNA]</scope>
    <source>
        <strain evidence="1">ATCC 29256</strain>
    </source>
</reference>
<protein>
    <submittedName>
        <fullName evidence="1">Uncharacterized protein</fullName>
    </submittedName>
</protein>
<gene>
    <name evidence="1" type="ORF">NEISICOT_01007</name>
</gene>
<evidence type="ECO:0000313" key="2">
    <source>
        <dbReference type="Proteomes" id="UP000005365"/>
    </source>
</evidence>
<keyword evidence="2" id="KW-1185">Reference proteome</keyword>
<sequence length="46" mass="5307">MKGRLKISDDLSNKSCYDACVSACHENDPQPMIPKSLRWSKRYGNY</sequence>
<name>C6M3B6_NEISI</name>
<dbReference type="EMBL" id="ACKO02000004">
    <property type="protein sequence ID" value="EET45380.1"/>
    <property type="molecule type" value="Genomic_DNA"/>
</dbReference>
<dbReference type="Proteomes" id="UP000005365">
    <property type="component" value="Unassembled WGS sequence"/>
</dbReference>
<organism evidence="1 2">
    <name type="scientific">Neisseria sicca ATCC 29256</name>
    <dbReference type="NCBI Taxonomy" id="547045"/>
    <lineage>
        <taxon>Bacteria</taxon>
        <taxon>Pseudomonadati</taxon>
        <taxon>Pseudomonadota</taxon>
        <taxon>Betaproteobacteria</taxon>
        <taxon>Neisseriales</taxon>
        <taxon>Neisseriaceae</taxon>
        <taxon>Neisseria</taxon>
    </lineage>
</organism>
<evidence type="ECO:0000313" key="1">
    <source>
        <dbReference type="EMBL" id="EET45380.1"/>
    </source>
</evidence>
<dbReference type="AlphaFoldDB" id="C6M3B6"/>
<proteinExistence type="predicted"/>
<accession>C6M3B6</accession>
<comment type="caution">
    <text evidence="1">The sequence shown here is derived from an EMBL/GenBank/DDBJ whole genome shotgun (WGS) entry which is preliminary data.</text>
</comment>